<keyword evidence="1" id="KW-0812">Transmembrane</keyword>
<name>A0AAJ5W8D2_9SPHI</name>
<keyword evidence="1" id="KW-1133">Transmembrane helix</keyword>
<gene>
    <name evidence="2" type="ORF">P0Y49_05100</name>
</gene>
<organism evidence="2 3">
    <name type="scientific">Candidatus Pedobacter colombiensis</name>
    <dbReference type="NCBI Taxonomy" id="3121371"/>
    <lineage>
        <taxon>Bacteria</taxon>
        <taxon>Pseudomonadati</taxon>
        <taxon>Bacteroidota</taxon>
        <taxon>Sphingobacteriia</taxon>
        <taxon>Sphingobacteriales</taxon>
        <taxon>Sphingobacteriaceae</taxon>
        <taxon>Pedobacter</taxon>
    </lineage>
</organism>
<proteinExistence type="predicted"/>
<feature type="transmembrane region" description="Helical" evidence="1">
    <location>
        <begin position="122"/>
        <end position="145"/>
    </location>
</feature>
<sequence>MYDIEETGGANIGFGRATWPFAKLLVNKNELRLNASIIGNVYFRPSDIISIEPSSLFSGAGIKINHRVNKYSTKIIFLTSGSSDLIKRIEDTGFLNNADPIPAEIEAEIVKYQSSGSFPMKWIAVIVFVVIWNVLFLGDQLGYFGNTNNRIPIGIGAQLALAFAFLFALTILISESFSRVVLKDGRTAREIRSFLLFLMAITGFMFTMISLIPR</sequence>
<dbReference type="EMBL" id="CP119313">
    <property type="protein sequence ID" value="WEK20513.1"/>
    <property type="molecule type" value="Genomic_DNA"/>
</dbReference>
<keyword evidence="1" id="KW-0472">Membrane</keyword>
<accession>A0AAJ5W8D2</accession>
<dbReference type="AlphaFoldDB" id="A0AAJ5W8D2"/>
<evidence type="ECO:0000313" key="3">
    <source>
        <dbReference type="Proteomes" id="UP001214530"/>
    </source>
</evidence>
<evidence type="ECO:0000256" key="1">
    <source>
        <dbReference type="SAM" id="Phobius"/>
    </source>
</evidence>
<dbReference type="Proteomes" id="UP001214530">
    <property type="component" value="Chromosome"/>
</dbReference>
<evidence type="ECO:0000313" key="2">
    <source>
        <dbReference type="EMBL" id="WEK20513.1"/>
    </source>
</evidence>
<feature type="transmembrane region" description="Helical" evidence="1">
    <location>
        <begin position="151"/>
        <end position="173"/>
    </location>
</feature>
<protein>
    <submittedName>
        <fullName evidence="2">Uncharacterized protein</fullName>
    </submittedName>
</protein>
<reference evidence="2" key="1">
    <citation type="submission" date="2023-03" db="EMBL/GenBank/DDBJ databases">
        <title>Andean soil-derived lignocellulolytic bacterial consortium as a source of novel taxa and putative plastic-active enzymes.</title>
        <authorList>
            <person name="Diaz-Garcia L."/>
            <person name="Chuvochina M."/>
            <person name="Feuerriegel G."/>
            <person name="Bunk B."/>
            <person name="Sproer C."/>
            <person name="Streit W.R."/>
            <person name="Rodriguez L.M."/>
            <person name="Overmann J."/>
            <person name="Jimenez D.J."/>
        </authorList>
    </citation>
    <scope>NUCLEOTIDE SEQUENCE</scope>
    <source>
        <strain evidence="2">MAG 3858</strain>
    </source>
</reference>
<feature type="transmembrane region" description="Helical" evidence="1">
    <location>
        <begin position="194"/>
        <end position="212"/>
    </location>
</feature>